<name>A0A7D3Y0I3_9EURY</name>
<organism evidence="6 7">
    <name type="scientific">Halorubrum salinarum</name>
    <dbReference type="NCBI Taxonomy" id="2739057"/>
    <lineage>
        <taxon>Archaea</taxon>
        <taxon>Methanobacteriati</taxon>
        <taxon>Methanobacteriota</taxon>
        <taxon>Stenosarchaea group</taxon>
        <taxon>Halobacteria</taxon>
        <taxon>Halobacteriales</taxon>
        <taxon>Haloferacaceae</taxon>
        <taxon>Halorubrum</taxon>
    </lineage>
</organism>
<evidence type="ECO:0000313" key="6">
    <source>
        <dbReference type="EMBL" id="QKG91953.1"/>
    </source>
</evidence>
<keyword evidence="2" id="KW-0813">Transport</keyword>
<feature type="domain" description="Fe/B12 periplasmic-binding" evidence="5">
    <location>
        <begin position="92"/>
        <end position="360"/>
    </location>
</feature>
<evidence type="ECO:0000313" key="7">
    <source>
        <dbReference type="Proteomes" id="UP000505020"/>
    </source>
</evidence>
<proteinExistence type="predicted"/>
<evidence type="ECO:0000256" key="2">
    <source>
        <dbReference type="ARBA" id="ARBA00022448"/>
    </source>
</evidence>
<sequence>MSDDDITTTGESTRRDYVKFGGAVVGGGLLAGCTGGSDDDATPPANETGGATNETADSDGTDETTDTTEYSVEMAPVGEVAFDGVPETWESYFPGYADMGVALGQADGLAAVGVKSRYHTSYYDELDGVSVDKGEVTQLYDEGIDKELYYELDSDVHLTDPQWLLNNSFFGLDEGDVTELTENVAPFVGNANFRRTDPWHDYRYYTMYEAFEKVAEIFRQGDRFRAFASLHDDLLARVQADLPAANARPAGLLCFAGSDAPEKFSPYRLTDKGTNKKHFRDLGVSDALSGTGVEGLSTDDRGQIDYETMLEVDPDALFVRGHETKTRAEFEDTVLAFMKEHSVASELTAVESGAVYRGGPIYQGPIQNLFLTERFATLLYPDTYSGELFDRDAVSAIVTGDA</sequence>
<dbReference type="AlphaFoldDB" id="A0A7D3Y0I3"/>
<dbReference type="SUPFAM" id="SSF53807">
    <property type="entry name" value="Helical backbone' metal receptor"/>
    <property type="match status" value="1"/>
</dbReference>
<dbReference type="InterPro" id="IPR002491">
    <property type="entry name" value="ABC_transptr_periplasmic_BD"/>
</dbReference>
<keyword evidence="3" id="KW-0732">Signal</keyword>
<dbReference type="PANTHER" id="PTHR30532">
    <property type="entry name" value="IRON III DICITRATE-BINDING PERIPLASMIC PROTEIN"/>
    <property type="match status" value="1"/>
</dbReference>
<keyword evidence="7" id="KW-1185">Reference proteome</keyword>
<dbReference type="InterPro" id="IPR051313">
    <property type="entry name" value="Bact_iron-sidero_bind"/>
</dbReference>
<dbReference type="Gene3D" id="3.40.50.1980">
    <property type="entry name" value="Nitrogenase molybdenum iron protein domain"/>
    <property type="match status" value="2"/>
</dbReference>
<comment type="subcellular location">
    <subcellularLocation>
        <location evidence="1">Cell envelope</location>
    </subcellularLocation>
</comment>
<feature type="compositionally biased region" description="Acidic residues" evidence="4">
    <location>
        <begin position="56"/>
        <end position="66"/>
    </location>
</feature>
<dbReference type="RefSeq" id="WP_173228513.1">
    <property type="nucleotide sequence ID" value="NZ_CP053941.1"/>
</dbReference>
<dbReference type="EMBL" id="CP053941">
    <property type="protein sequence ID" value="QKG91953.1"/>
    <property type="molecule type" value="Genomic_DNA"/>
</dbReference>
<gene>
    <name evidence="6" type="ORF">HPS36_03465</name>
</gene>
<dbReference type="Pfam" id="PF01497">
    <property type="entry name" value="Peripla_BP_2"/>
    <property type="match status" value="1"/>
</dbReference>
<dbReference type="GeneID" id="55594029"/>
<feature type="region of interest" description="Disordered" evidence="4">
    <location>
        <begin position="31"/>
        <end position="67"/>
    </location>
</feature>
<dbReference type="Proteomes" id="UP000505020">
    <property type="component" value="Chromosome"/>
</dbReference>
<evidence type="ECO:0000259" key="5">
    <source>
        <dbReference type="Pfam" id="PF01497"/>
    </source>
</evidence>
<reference evidence="6 7" key="1">
    <citation type="submission" date="2020-05" db="EMBL/GenBank/DDBJ databases">
        <title>Halorubrum RHB-C sp.nov., an extremely halophilic archaeon isolated from solar salt farm.</title>
        <authorList>
            <person name="Ho H."/>
            <person name="Danganan R.E."/>
            <person name="Dedeles G.R."/>
            <person name="Kim S.-G."/>
        </authorList>
    </citation>
    <scope>NUCLEOTIDE SEQUENCE [LARGE SCALE GENOMIC DNA]</scope>
    <source>
        <strain evidence="6 7">RHB-C</strain>
    </source>
</reference>
<accession>A0A7D3Y0I3</accession>
<evidence type="ECO:0000256" key="4">
    <source>
        <dbReference type="SAM" id="MobiDB-lite"/>
    </source>
</evidence>
<evidence type="ECO:0000256" key="1">
    <source>
        <dbReference type="ARBA" id="ARBA00004196"/>
    </source>
</evidence>
<dbReference type="KEGG" id="hsai:HPS36_03465"/>
<dbReference type="PANTHER" id="PTHR30532:SF1">
    <property type="entry name" value="IRON(3+)-HYDROXAMATE-BINDING PROTEIN FHUD"/>
    <property type="match status" value="1"/>
</dbReference>
<evidence type="ECO:0000256" key="3">
    <source>
        <dbReference type="ARBA" id="ARBA00022729"/>
    </source>
</evidence>
<protein>
    <submittedName>
        <fullName evidence="6">ABC transporter substrate-binding protein</fullName>
    </submittedName>
</protein>